<dbReference type="Pfam" id="PF13349">
    <property type="entry name" value="DUF4097"/>
    <property type="match status" value="1"/>
</dbReference>
<feature type="domain" description="DUF4097" evidence="1">
    <location>
        <begin position="108"/>
        <end position="227"/>
    </location>
</feature>
<evidence type="ECO:0000313" key="2">
    <source>
        <dbReference type="EMBL" id="QIS22047.1"/>
    </source>
</evidence>
<protein>
    <submittedName>
        <fullName evidence="2">DUF4097 family beta strand repeat protein</fullName>
    </submittedName>
</protein>
<dbReference type="EMBL" id="CP046173">
    <property type="protein sequence ID" value="QIS22047.1"/>
    <property type="molecule type" value="Genomic_DNA"/>
</dbReference>
<dbReference type="RefSeq" id="WP_167489405.1">
    <property type="nucleotide sequence ID" value="NZ_CP046173.1"/>
</dbReference>
<evidence type="ECO:0000313" key="3">
    <source>
        <dbReference type="Proteomes" id="UP000500953"/>
    </source>
</evidence>
<dbReference type="InterPro" id="IPR025164">
    <property type="entry name" value="Toastrack_DUF4097"/>
</dbReference>
<evidence type="ECO:0000259" key="1">
    <source>
        <dbReference type="Pfam" id="PF13349"/>
    </source>
</evidence>
<dbReference type="Proteomes" id="UP000500953">
    <property type="component" value="Chromosome"/>
</dbReference>
<accession>A0A6G9Z9L0</accession>
<reference evidence="2 3" key="1">
    <citation type="journal article" date="2019" name="ACS Chem. Biol.">
        <title>Identification and Mobilization of a Cryptic Antibiotic Biosynthesis Gene Locus from a Human-Pathogenic Nocardia Isolate.</title>
        <authorList>
            <person name="Herisse M."/>
            <person name="Ishida K."/>
            <person name="Porter J.L."/>
            <person name="Howden B."/>
            <person name="Hertweck C."/>
            <person name="Stinear T.P."/>
            <person name="Pidot S.J."/>
        </authorList>
    </citation>
    <scope>NUCLEOTIDE SEQUENCE [LARGE SCALE GENOMIC DNA]</scope>
    <source>
        <strain evidence="2 3">AUSMDU00012715</strain>
    </source>
</reference>
<organism evidence="2 3">
    <name type="scientific">Nocardia terpenica</name>
    <dbReference type="NCBI Taxonomy" id="455432"/>
    <lineage>
        <taxon>Bacteria</taxon>
        <taxon>Bacillati</taxon>
        <taxon>Actinomycetota</taxon>
        <taxon>Actinomycetes</taxon>
        <taxon>Mycobacteriales</taxon>
        <taxon>Nocardiaceae</taxon>
        <taxon>Nocardia</taxon>
    </lineage>
</organism>
<dbReference type="AlphaFoldDB" id="A0A6G9Z9L0"/>
<name>A0A6G9Z9L0_9NOCA</name>
<sequence>MKVRSRRWVLIGGLVVFVVIIAAAVPSIINHVRKPFSATATVAAGTTLRVEAEDADLTLHSGPDPEVHVNATGDYAYTQSPNTMTASTEGSTTTVTGSCKGACTMHLDITLPAGLAVQAHVAVGSITATASTGPLTAQIGTGNIEVTNPASAVELRTNTGKVVVHDSRSDRLAVTTGTGEVRASFATAPTAVAVTTNIGEVDLNLPNPAAGYYIDAAARTGAQSISIPNDRYAHNTITVKTGTGSINIH</sequence>
<gene>
    <name evidence="2" type="ORF">F6W96_30585</name>
</gene>
<proteinExistence type="predicted"/>